<comment type="caution">
    <text evidence="1">The sequence shown here is derived from an EMBL/GenBank/DDBJ whole genome shotgun (WGS) entry which is preliminary data.</text>
</comment>
<organism evidence="1 2">
    <name type="scientific">Pseudoalteromonas aliena SW19</name>
    <dbReference type="NCBI Taxonomy" id="1314866"/>
    <lineage>
        <taxon>Bacteria</taxon>
        <taxon>Pseudomonadati</taxon>
        <taxon>Pseudomonadota</taxon>
        <taxon>Gammaproteobacteria</taxon>
        <taxon>Alteromonadales</taxon>
        <taxon>Pseudoalteromonadaceae</taxon>
        <taxon>Pseudoalteromonas</taxon>
    </lineage>
</organism>
<accession>A0ABR9E533</accession>
<protein>
    <submittedName>
        <fullName evidence="1">Uncharacterized protein</fullName>
    </submittedName>
</protein>
<sequence>MSTEKCLFCIEISFNIVFLILNCKGRRFYWPVRKKLCSLEWVMQEYIKTKKPALLAFHSK</sequence>
<name>A0ABR9E533_9GAMM</name>
<keyword evidence="2" id="KW-1185">Reference proteome</keyword>
<reference evidence="1 2" key="1">
    <citation type="submission" date="2015-06" db="EMBL/GenBank/DDBJ databases">
        <title>Genome sequence of Pseudoalteromonas aliena.</title>
        <authorList>
            <person name="Xie B.-B."/>
            <person name="Rong J.-C."/>
            <person name="Qin Q.-L."/>
            <person name="Zhang Y.-Z."/>
        </authorList>
    </citation>
    <scope>NUCLEOTIDE SEQUENCE [LARGE SCALE GENOMIC DNA]</scope>
    <source>
        <strain evidence="1 2">SW19</strain>
    </source>
</reference>
<dbReference type="EMBL" id="AQGU01000029">
    <property type="protein sequence ID" value="MBE0361732.1"/>
    <property type="molecule type" value="Genomic_DNA"/>
</dbReference>
<evidence type="ECO:0000313" key="1">
    <source>
        <dbReference type="EMBL" id="MBE0361732.1"/>
    </source>
</evidence>
<evidence type="ECO:0000313" key="2">
    <source>
        <dbReference type="Proteomes" id="UP000648482"/>
    </source>
</evidence>
<gene>
    <name evidence="1" type="ORF">PALI_b0742</name>
</gene>
<proteinExistence type="predicted"/>
<dbReference type="Proteomes" id="UP000648482">
    <property type="component" value="Unassembled WGS sequence"/>
</dbReference>